<dbReference type="AlphaFoldDB" id="A0A7W8AH13"/>
<dbReference type="UniPathway" id="UPA00087">
    <property type="reaction ID" value="UER00175"/>
</dbReference>
<dbReference type="SUPFAM" id="SSF52540">
    <property type="entry name" value="P-loop containing nucleoside triphosphate hydrolases"/>
    <property type="match status" value="1"/>
</dbReference>
<keyword evidence="3 6" id="KW-0808">Transferase</keyword>
<dbReference type="GO" id="GO:0033863">
    <property type="term" value="F:ribose 1,5-bisphosphate phosphokinase activity"/>
    <property type="evidence" value="ECO:0007669"/>
    <property type="project" value="UniProtKB-UniRule"/>
</dbReference>
<accession>A0A7W8AH13</accession>
<evidence type="ECO:0000313" key="8">
    <source>
        <dbReference type="EMBL" id="MBB5090065.1"/>
    </source>
</evidence>
<evidence type="ECO:0000256" key="4">
    <source>
        <dbReference type="ARBA" id="ARBA00022741"/>
    </source>
</evidence>
<evidence type="ECO:0000256" key="6">
    <source>
        <dbReference type="HAMAP-Rule" id="MF_00836"/>
    </source>
</evidence>
<dbReference type="RefSeq" id="WP_246176024.1">
    <property type="nucleotide sequence ID" value="NZ_JACHIL010000001.1"/>
</dbReference>
<dbReference type="SMART" id="SM00072">
    <property type="entry name" value="GuKc"/>
    <property type="match status" value="1"/>
</dbReference>
<dbReference type="NCBIfam" id="TIGR02322">
    <property type="entry name" value="phosphon_PhnN"/>
    <property type="match status" value="1"/>
</dbReference>
<dbReference type="Proteomes" id="UP000531231">
    <property type="component" value="Unassembled WGS sequence"/>
</dbReference>
<evidence type="ECO:0000259" key="7">
    <source>
        <dbReference type="SMART" id="SM00072"/>
    </source>
</evidence>
<comment type="pathway">
    <text evidence="2 6">Metabolic intermediate biosynthesis; 5-phospho-alpha-D-ribose 1-diphosphate biosynthesis; 5-phospho-alpha-D-ribose 1-diphosphate from D-ribose 5-phosphate (route II): step 3/3.</text>
</comment>
<proteinExistence type="inferred from homology"/>
<dbReference type="InterPro" id="IPR012699">
    <property type="entry name" value="PhnN"/>
</dbReference>
<dbReference type="EMBL" id="JACHIL010000001">
    <property type="protein sequence ID" value="MBB5090065.1"/>
    <property type="molecule type" value="Genomic_DNA"/>
</dbReference>
<evidence type="ECO:0000256" key="2">
    <source>
        <dbReference type="ARBA" id="ARBA00005069"/>
    </source>
</evidence>
<dbReference type="PANTHER" id="PTHR23117:SF8">
    <property type="entry name" value="RIBOSE 1,5-BISPHOSPHATE PHOSPHOKINASE PHNN"/>
    <property type="match status" value="1"/>
</dbReference>
<organism evidence="8 9">
    <name type="scientific">Pseudochrobactrum saccharolyticum</name>
    <dbReference type="NCBI Taxonomy" id="354352"/>
    <lineage>
        <taxon>Bacteria</taxon>
        <taxon>Pseudomonadati</taxon>
        <taxon>Pseudomonadota</taxon>
        <taxon>Alphaproteobacteria</taxon>
        <taxon>Hyphomicrobiales</taxon>
        <taxon>Brucellaceae</taxon>
        <taxon>Pseudochrobactrum</taxon>
    </lineage>
</organism>
<dbReference type="GO" id="GO:0006015">
    <property type="term" value="P:5-phosphoribose 1-diphosphate biosynthetic process"/>
    <property type="evidence" value="ECO:0007669"/>
    <property type="project" value="UniProtKB-UniRule"/>
</dbReference>
<dbReference type="Pfam" id="PF00625">
    <property type="entry name" value="Guanylate_kin"/>
    <property type="match status" value="1"/>
</dbReference>
<keyword evidence="4 6" id="KW-0547">Nucleotide-binding</keyword>
<comment type="catalytic activity">
    <reaction evidence="1 6">
        <text>alpha-D-ribose 1,5-bisphosphate + ATP = 5-phospho-alpha-D-ribose 1-diphosphate + ADP</text>
        <dbReference type="Rhea" id="RHEA:20109"/>
        <dbReference type="ChEBI" id="CHEBI:30616"/>
        <dbReference type="ChEBI" id="CHEBI:58017"/>
        <dbReference type="ChEBI" id="CHEBI:68688"/>
        <dbReference type="ChEBI" id="CHEBI:456216"/>
        <dbReference type="EC" id="2.7.4.23"/>
    </reaction>
</comment>
<evidence type="ECO:0000313" key="9">
    <source>
        <dbReference type="Proteomes" id="UP000531231"/>
    </source>
</evidence>
<feature type="binding site" evidence="6">
    <location>
        <begin position="10"/>
        <end position="17"/>
    </location>
    <ligand>
        <name>ATP</name>
        <dbReference type="ChEBI" id="CHEBI:30616"/>
    </ligand>
</feature>
<dbReference type="InterPro" id="IPR027417">
    <property type="entry name" value="P-loop_NTPase"/>
</dbReference>
<dbReference type="InterPro" id="IPR008145">
    <property type="entry name" value="GK/Ca_channel_bsu"/>
</dbReference>
<dbReference type="HAMAP" id="MF_00836">
    <property type="entry name" value="PhnN"/>
    <property type="match status" value="1"/>
</dbReference>
<gene>
    <name evidence="6" type="primary">phnN</name>
    <name evidence="8" type="ORF">HNQ68_000577</name>
</gene>
<dbReference type="PANTHER" id="PTHR23117">
    <property type="entry name" value="GUANYLATE KINASE-RELATED"/>
    <property type="match status" value="1"/>
</dbReference>
<dbReference type="Gene3D" id="3.40.50.300">
    <property type="entry name" value="P-loop containing nucleotide triphosphate hydrolases"/>
    <property type="match status" value="1"/>
</dbReference>
<comment type="function">
    <text evidence="6">Catalyzes the phosphorylation of ribose 1,5-bisphosphate to 5-phospho-D-ribosyl alpha-1-diphosphate (PRPP).</text>
</comment>
<keyword evidence="5 6" id="KW-0067">ATP-binding</keyword>
<comment type="similarity">
    <text evidence="6">Belongs to the ribose 1,5-bisphosphokinase family.</text>
</comment>
<sequence>MTGIFVAVVGPSGAGKDTIIDYARTRLPQDGSYHFVRRVVTRDAHGNTEDHDTLSETAFLEAVERSEFCMHWQAHGLYYGLPASVEQVIENGGVVIANLSRRVLPQLAARFPRVVIAHITATPEVLAQRLASRGRETPESIALRLQRQEPVEAGDVPVWVIDNSGDVASAGEAFTSQLNTCRS</sequence>
<evidence type="ECO:0000256" key="5">
    <source>
        <dbReference type="ARBA" id="ARBA00022840"/>
    </source>
</evidence>
<comment type="caution">
    <text evidence="8">The sequence shown here is derived from an EMBL/GenBank/DDBJ whole genome shotgun (WGS) entry which is preliminary data.</text>
</comment>
<dbReference type="GO" id="GO:0019634">
    <property type="term" value="P:organic phosphonate metabolic process"/>
    <property type="evidence" value="ECO:0007669"/>
    <property type="project" value="UniProtKB-UniRule"/>
</dbReference>
<reference evidence="8 9" key="1">
    <citation type="submission" date="2020-08" db="EMBL/GenBank/DDBJ databases">
        <title>Genomic Encyclopedia of Type Strains, Phase IV (KMG-IV): sequencing the most valuable type-strain genomes for metagenomic binning, comparative biology and taxonomic classification.</title>
        <authorList>
            <person name="Goeker M."/>
        </authorList>
    </citation>
    <scope>NUCLEOTIDE SEQUENCE [LARGE SCALE GENOMIC DNA]</scope>
    <source>
        <strain evidence="8 9">DSM 25620</strain>
    </source>
</reference>
<feature type="domain" description="Guanylate kinase/L-type calcium channel beta subunit" evidence="7">
    <location>
        <begin position="2"/>
        <end position="182"/>
    </location>
</feature>
<evidence type="ECO:0000256" key="3">
    <source>
        <dbReference type="ARBA" id="ARBA00022679"/>
    </source>
</evidence>
<dbReference type="GO" id="GO:0005829">
    <property type="term" value="C:cytosol"/>
    <property type="evidence" value="ECO:0007669"/>
    <property type="project" value="TreeGrafter"/>
</dbReference>
<dbReference type="EC" id="2.7.4.23" evidence="6"/>
<keyword evidence="9" id="KW-1185">Reference proteome</keyword>
<protein>
    <recommendedName>
        <fullName evidence="6">Ribose 1,5-bisphosphate phosphokinase PhnN</fullName>
        <ecNumber evidence="6">2.7.4.23</ecNumber>
    </recommendedName>
    <alternativeName>
        <fullName evidence="6">Ribose 1,5-bisphosphokinase</fullName>
    </alternativeName>
</protein>
<evidence type="ECO:0000256" key="1">
    <source>
        <dbReference type="ARBA" id="ARBA00000373"/>
    </source>
</evidence>
<keyword evidence="8" id="KW-0418">Kinase</keyword>
<name>A0A7W8AH13_9HYPH</name>
<dbReference type="GO" id="GO:0005524">
    <property type="term" value="F:ATP binding"/>
    <property type="evidence" value="ECO:0007669"/>
    <property type="project" value="UniProtKB-KW"/>
</dbReference>